<dbReference type="GO" id="GO:0019898">
    <property type="term" value="C:extrinsic component of membrane"/>
    <property type="evidence" value="ECO:0007669"/>
    <property type="project" value="InterPro"/>
</dbReference>
<comment type="similarity">
    <text evidence="7">Belongs to the PsbQ family.</text>
</comment>
<dbReference type="SUPFAM" id="SSF101112">
    <property type="entry name" value="Oxygen-evolving enhancer protein 3"/>
    <property type="match status" value="1"/>
</dbReference>
<evidence type="ECO:0000256" key="1">
    <source>
        <dbReference type="ARBA" id="ARBA00004334"/>
    </source>
</evidence>
<dbReference type="Gene3D" id="1.20.120.290">
    <property type="entry name" value="Oxygen-evolving enhancer protein 3 (PsbQ), four-helix up-down bundle"/>
    <property type="match status" value="1"/>
</dbReference>
<name>A0A6P6V1D4_COFAR</name>
<keyword evidence="2" id="KW-0150">Chloroplast</keyword>
<evidence type="ECO:0000256" key="4">
    <source>
        <dbReference type="ARBA" id="ARBA00022946"/>
    </source>
</evidence>
<reference evidence="8" key="1">
    <citation type="journal article" date="2025" name="Foods">
        <title>Unveiling the Microbial Signatures of Arabica Coffee Cherries: Insights into Ripeness Specific Diversity, Functional Traits, and Implications for Quality and Safety.</title>
        <authorList>
            <consortium name="RefSeq"/>
            <person name="Tenea G.N."/>
            <person name="Cifuentes V."/>
            <person name="Reyes P."/>
            <person name="Cevallos-Vallejos M."/>
        </authorList>
    </citation>
    <scope>NUCLEOTIDE SEQUENCE [LARGE SCALE GENOMIC DNA]</scope>
</reference>
<reference evidence="9" key="2">
    <citation type="submission" date="2025-08" db="UniProtKB">
        <authorList>
            <consortium name="RefSeq"/>
        </authorList>
    </citation>
    <scope>IDENTIFICATION</scope>
    <source>
        <tissue evidence="9">Leaves</tissue>
    </source>
</reference>
<keyword evidence="3" id="KW-0934">Plastid</keyword>
<organism evidence="8 9">
    <name type="scientific">Coffea arabica</name>
    <name type="common">Arabian coffee</name>
    <dbReference type="NCBI Taxonomy" id="13443"/>
    <lineage>
        <taxon>Eukaryota</taxon>
        <taxon>Viridiplantae</taxon>
        <taxon>Streptophyta</taxon>
        <taxon>Embryophyta</taxon>
        <taxon>Tracheophyta</taxon>
        <taxon>Spermatophyta</taxon>
        <taxon>Magnoliopsida</taxon>
        <taxon>eudicotyledons</taxon>
        <taxon>Gunneridae</taxon>
        <taxon>Pentapetalae</taxon>
        <taxon>asterids</taxon>
        <taxon>lamiids</taxon>
        <taxon>Gentianales</taxon>
        <taxon>Rubiaceae</taxon>
        <taxon>Ixoroideae</taxon>
        <taxon>Gardenieae complex</taxon>
        <taxon>Bertiereae - Coffeeae clade</taxon>
        <taxon>Coffeeae</taxon>
        <taxon>Coffea</taxon>
    </lineage>
</organism>
<keyword evidence="6" id="KW-0472">Membrane</keyword>
<dbReference type="PANTHER" id="PTHR33399:SF5">
    <property type="entry name" value="PHOTOSYNTHETIC NDH SUBUNIT OF LUMENAL LOCATION 2, CHLOROPLASTIC"/>
    <property type="match status" value="1"/>
</dbReference>
<evidence type="ECO:0000256" key="6">
    <source>
        <dbReference type="ARBA" id="ARBA00023136"/>
    </source>
</evidence>
<dbReference type="InterPro" id="IPR054099">
    <property type="entry name" value="PSII_PsbQ_pln"/>
</dbReference>
<evidence type="ECO:0000256" key="3">
    <source>
        <dbReference type="ARBA" id="ARBA00022640"/>
    </source>
</evidence>
<gene>
    <name evidence="9" type="primary">LOC113716676</name>
</gene>
<evidence type="ECO:0000313" key="8">
    <source>
        <dbReference type="Proteomes" id="UP001652660"/>
    </source>
</evidence>
<evidence type="ECO:0000256" key="5">
    <source>
        <dbReference type="ARBA" id="ARBA00023078"/>
    </source>
</evidence>
<dbReference type="GO" id="GO:0009535">
    <property type="term" value="C:chloroplast thylakoid membrane"/>
    <property type="evidence" value="ECO:0007669"/>
    <property type="project" value="UniProtKB-SubCell"/>
</dbReference>
<protein>
    <submittedName>
        <fullName evidence="9">Photosynthetic NDH subunit of lumenal location 2, chloroplastic</fullName>
    </submittedName>
</protein>
<dbReference type="GO" id="GO:0009767">
    <property type="term" value="P:photosynthetic electron transport chain"/>
    <property type="evidence" value="ECO:0007669"/>
    <property type="project" value="TreeGrafter"/>
</dbReference>
<evidence type="ECO:0000313" key="9">
    <source>
        <dbReference type="RefSeq" id="XP_027096874.2"/>
    </source>
</evidence>
<accession>A0A6P6V1D4</accession>
<dbReference type="InterPro" id="IPR008797">
    <property type="entry name" value="PSII_PsbQ"/>
</dbReference>
<keyword evidence="8" id="KW-1185">Reference proteome</keyword>
<evidence type="ECO:0000256" key="2">
    <source>
        <dbReference type="ARBA" id="ARBA00022528"/>
    </source>
</evidence>
<dbReference type="GO" id="GO:0005509">
    <property type="term" value="F:calcium ion binding"/>
    <property type="evidence" value="ECO:0007669"/>
    <property type="project" value="InterPro"/>
</dbReference>
<proteinExistence type="inferred from homology"/>
<evidence type="ECO:0000256" key="7">
    <source>
        <dbReference type="ARBA" id="ARBA00035649"/>
    </source>
</evidence>
<dbReference type="RefSeq" id="XP_027096874.2">
    <property type="nucleotide sequence ID" value="XM_027241073.2"/>
</dbReference>
<dbReference type="PANTHER" id="PTHR33399">
    <property type="entry name" value="OXYGEN-EVOLVING ENHANCER PROTEIN 3-1, CHLOROPLASTIC"/>
    <property type="match status" value="1"/>
</dbReference>
<dbReference type="Proteomes" id="UP001652660">
    <property type="component" value="Chromosome 11c"/>
</dbReference>
<comment type="subcellular location">
    <subcellularLocation>
        <location evidence="1">Plastid</location>
        <location evidence="1">Chloroplast thylakoid membrane</location>
    </subcellularLocation>
</comment>
<dbReference type="OrthoDB" id="1877844at2759"/>
<dbReference type="GeneID" id="113716676"/>
<sequence length="202" mass="23032">MHTITSSLMNSTPLFNSQFKISPKNHQNACRLLPRIQATLAPEENTLTLRRKVVTAFLSTSVAAGVQGLGNTTPPAMAENWGTRSFIWEKFFEPDLSPEDAAARIRQTAQGLHSLREMLEAMSWNYVLMYIRQKQSYLSKDMKNAIVTIPRGRWKSYIATANELVDNMAEFDIYVRTPKVYESYLYYEKTLKSIDDLVALLA</sequence>
<dbReference type="Pfam" id="PF05757">
    <property type="entry name" value="PsbQ"/>
    <property type="match status" value="1"/>
</dbReference>
<keyword evidence="4" id="KW-0809">Transit peptide</keyword>
<dbReference type="AlphaFoldDB" id="A0A6P6V1D4"/>
<keyword evidence="5" id="KW-0793">Thylakoid</keyword>
<dbReference type="GO" id="GO:0009654">
    <property type="term" value="C:photosystem II oxygen evolving complex"/>
    <property type="evidence" value="ECO:0007669"/>
    <property type="project" value="InterPro"/>
</dbReference>
<dbReference type="InterPro" id="IPR023222">
    <property type="entry name" value="PsbQ-like_dom_sf"/>
</dbReference>